<evidence type="ECO:0000313" key="2">
    <source>
        <dbReference type="Proteomes" id="UP001055879"/>
    </source>
</evidence>
<evidence type="ECO:0000313" key="1">
    <source>
        <dbReference type="EMBL" id="KAI3747260.1"/>
    </source>
</evidence>
<name>A0ACB9DL88_ARCLA</name>
<dbReference type="Proteomes" id="UP001055879">
    <property type="component" value="Linkage Group LG03"/>
</dbReference>
<protein>
    <submittedName>
        <fullName evidence="1">Uncharacterized protein</fullName>
    </submittedName>
</protein>
<dbReference type="EMBL" id="CM042049">
    <property type="protein sequence ID" value="KAI3747260.1"/>
    <property type="molecule type" value="Genomic_DNA"/>
</dbReference>
<accession>A0ACB9DL88</accession>
<sequence>MKTAEVAIIAAPTMGNLVPAVEFATHLINHHDHRRISVAILLISMPQWPLNEDYIQSHTSTQHIRFIRFHPVDPPPPDQFNSIIDLISLHIQNHKPMIKQTLENLTTTPLVGLFVDMFCTSMIDVANDLNIPCYLFFASPATYLGFVLHLTTLPATVSFDSATELIVPSYANPVPLNVLPSFCIKKNELGYSTFVRHALRYRETKGIVVNTFKELEPYALDSLSSSRYTGLPPVYPVGPVIDHIGPAKWHSNRSGQEKIMEWLDRQPSGSVVFLCFGSMGSLSRAQLREIATGLERAGFRFLWVLREPAKTKLELPNDYEEVGENLFPDGFIDRTAEMGLVCGWAPQVSVLAHGAIGGFVSHCGWNSILESIWYGVPIATWPLYGEQQLNAFEMVKEVGLSVELRLDSRDKGSDLVLAEEVERGVRELMDGGDDGELRKKVKDMSEKSKKALMENGSSFEALDDFINIILSNV</sequence>
<reference evidence="1 2" key="2">
    <citation type="journal article" date="2022" name="Mol. Ecol. Resour.">
        <title>The genomes of chicory, endive, great burdock and yacon provide insights into Asteraceae paleo-polyploidization history and plant inulin production.</title>
        <authorList>
            <person name="Fan W."/>
            <person name="Wang S."/>
            <person name="Wang H."/>
            <person name="Wang A."/>
            <person name="Jiang F."/>
            <person name="Liu H."/>
            <person name="Zhao H."/>
            <person name="Xu D."/>
            <person name="Zhang Y."/>
        </authorList>
    </citation>
    <scope>NUCLEOTIDE SEQUENCE [LARGE SCALE GENOMIC DNA]</scope>
    <source>
        <strain evidence="2">cv. Niubang</strain>
    </source>
</reference>
<comment type="caution">
    <text evidence="1">The sequence shown here is derived from an EMBL/GenBank/DDBJ whole genome shotgun (WGS) entry which is preliminary data.</text>
</comment>
<reference evidence="2" key="1">
    <citation type="journal article" date="2022" name="Mol. Ecol. Resour.">
        <title>The genomes of chicory, endive, great burdock and yacon provide insights into Asteraceae palaeo-polyploidization history and plant inulin production.</title>
        <authorList>
            <person name="Fan W."/>
            <person name="Wang S."/>
            <person name="Wang H."/>
            <person name="Wang A."/>
            <person name="Jiang F."/>
            <person name="Liu H."/>
            <person name="Zhao H."/>
            <person name="Xu D."/>
            <person name="Zhang Y."/>
        </authorList>
    </citation>
    <scope>NUCLEOTIDE SEQUENCE [LARGE SCALE GENOMIC DNA]</scope>
    <source>
        <strain evidence="2">cv. Niubang</strain>
    </source>
</reference>
<organism evidence="1 2">
    <name type="scientific">Arctium lappa</name>
    <name type="common">Greater burdock</name>
    <name type="synonym">Lappa major</name>
    <dbReference type="NCBI Taxonomy" id="4217"/>
    <lineage>
        <taxon>Eukaryota</taxon>
        <taxon>Viridiplantae</taxon>
        <taxon>Streptophyta</taxon>
        <taxon>Embryophyta</taxon>
        <taxon>Tracheophyta</taxon>
        <taxon>Spermatophyta</taxon>
        <taxon>Magnoliopsida</taxon>
        <taxon>eudicotyledons</taxon>
        <taxon>Gunneridae</taxon>
        <taxon>Pentapetalae</taxon>
        <taxon>asterids</taxon>
        <taxon>campanulids</taxon>
        <taxon>Asterales</taxon>
        <taxon>Asteraceae</taxon>
        <taxon>Carduoideae</taxon>
        <taxon>Cardueae</taxon>
        <taxon>Arctiinae</taxon>
        <taxon>Arctium</taxon>
    </lineage>
</organism>
<gene>
    <name evidence="1" type="ORF">L6452_09713</name>
</gene>
<keyword evidence="2" id="KW-1185">Reference proteome</keyword>
<proteinExistence type="predicted"/>